<keyword evidence="1" id="KW-0812">Transmembrane</keyword>
<feature type="transmembrane region" description="Helical" evidence="1">
    <location>
        <begin position="136"/>
        <end position="162"/>
    </location>
</feature>
<name>A0A8K0NQD1_9TREE</name>
<dbReference type="PANTHER" id="PTHR40465:SF1">
    <property type="entry name" value="DUF6534 DOMAIN-CONTAINING PROTEIN"/>
    <property type="match status" value="1"/>
</dbReference>
<dbReference type="Proteomes" id="UP000812966">
    <property type="component" value="Unassembled WGS sequence"/>
</dbReference>
<dbReference type="AlphaFoldDB" id="A0A8K0NQD1"/>
<evidence type="ECO:0000313" key="4">
    <source>
        <dbReference type="Proteomes" id="UP000812966"/>
    </source>
</evidence>
<keyword evidence="4" id="KW-1185">Reference proteome</keyword>
<gene>
    <name evidence="3" type="ORF">FFLO_03317</name>
</gene>
<evidence type="ECO:0000256" key="1">
    <source>
        <dbReference type="SAM" id="Phobius"/>
    </source>
</evidence>
<feature type="transmembrane region" description="Helical" evidence="1">
    <location>
        <begin position="32"/>
        <end position="54"/>
    </location>
</feature>
<dbReference type="PANTHER" id="PTHR40465">
    <property type="entry name" value="CHROMOSOME 1, WHOLE GENOME SHOTGUN SEQUENCE"/>
    <property type="match status" value="1"/>
</dbReference>
<evidence type="ECO:0000259" key="2">
    <source>
        <dbReference type="Pfam" id="PF20152"/>
    </source>
</evidence>
<feature type="domain" description="DUF6534" evidence="2">
    <location>
        <begin position="184"/>
        <end position="269"/>
    </location>
</feature>
<dbReference type="InterPro" id="IPR045339">
    <property type="entry name" value="DUF6534"/>
</dbReference>
<feature type="transmembrane region" description="Helical" evidence="1">
    <location>
        <begin position="174"/>
        <end position="199"/>
    </location>
</feature>
<feature type="transmembrane region" description="Helical" evidence="1">
    <location>
        <begin position="66"/>
        <end position="87"/>
    </location>
</feature>
<keyword evidence="1" id="KW-1133">Transmembrane helix</keyword>
<proteinExistence type="predicted"/>
<sequence>MPVLPPGLSPEFLEPILKAELSKHKFLNLGGFLFGALVDATLFGMMMVMLGYWVSYVPKERLHVKVILVWVVLCAIACTGYNCHLIWYHFIQNFGKWTPFVMAKWVGWWAIFDTITVIPVQAFYAERAFRLMGNNWWLLGVIVLGMACQASASIAVAVITATTPGFEQVEATKAVVYIWLTATLFVDLCLTGSIIYGLLKSKTGYSETSRLINRLVMITVESSLAATLAAVGFMINYCICGSDNLFMLFWEMFHPKLYVIPFIAVLNSRLDLQRGFTSNGVSADSDATFALSTFSQDPTHSKLEQIKIDTTTVREEHPVLPYRVGLNRRTLDDASSIGAHTAEHGDSSTALNTFESFRPRNPF</sequence>
<protein>
    <recommendedName>
        <fullName evidence="2">DUF6534 domain-containing protein</fullName>
    </recommendedName>
</protein>
<organism evidence="3 4">
    <name type="scientific">Filobasidium floriforme</name>
    <dbReference type="NCBI Taxonomy" id="5210"/>
    <lineage>
        <taxon>Eukaryota</taxon>
        <taxon>Fungi</taxon>
        <taxon>Dikarya</taxon>
        <taxon>Basidiomycota</taxon>
        <taxon>Agaricomycotina</taxon>
        <taxon>Tremellomycetes</taxon>
        <taxon>Filobasidiales</taxon>
        <taxon>Filobasidiaceae</taxon>
        <taxon>Filobasidium</taxon>
    </lineage>
</organism>
<evidence type="ECO:0000313" key="3">
    <source>
        <dbReference type="EMBL" id="KAG7544278.1"/>
    </source>
</evidence>
<feature type="transmembrane region" description="Helical" evidence="1">
    <location>
        <begin position="107"/>
        <end position="124"/>
    </location>
</feature>
<accession>A0A8K0NQD1</accession>
<dbReference type="EMBL" id="JABELV010000060">
    <property type="protein sequence ID" value="KAG7544278.1"/>
    <property type="molecule type" value="Genomic_DNA"/>
</dbReference>
<feature type="transmembrane region" description="Helical" evidence="1">
    <location>
        <begin position="211"/>
        <end position="235"/>
    </location>
</feature>
<comment type="caution">
    <text evidence="3">The sequence shown here is derived from an EMBL/GenBank/DDBJ whole genome shotgun (WGS) entry which is preliminary data.</text>
</comment>
<reference evidence="3" key="1">
    <citation type="submission" date="2020-04" db="EMBL/GenBank/DDBJ databases">
        <title>Analysis of mating type loci in Filobasidium floriforme.</title>
        <authorList>
            <person name="Nowrousian M."/>
        </authorList>
    </citation>
    <scope>NUCLEOTIDE SEQUENCE</scope>
    <source>
        <strain evidence="3">CBS 6242</strain>
    </source>
</reference>
<keyword evidence="1" id="KW-0472">Membrane</keyword>
<dbReference type="Pfam" id="PF20152">
    <property type="entry name" value="DUF6534"/>
    <property type="match status" value="1"/>
</dbReference>